<dbReference type="AlphaFoldDB" id="A0A0J6XIE5"/>
<sequence length="114" mass="12001">MCSVRLNDDEYALVAIAAKAVGVTVASFFAKAALNAAHDPQTSAAAIAGRREAVIELFTARRHLGQIGNNLNQLTRAVNSGGRPTDIQLDAVLDSVRQASARVQDATDQLLDDG</sequence>
<dbReference type="Proteomes" id="UP000035932">
    <property type="component" value="Unassembled WGS sequence"/>
</dbReference>
<keyword evidence="2" id="KW-1185">Reference proteome</keyword>
<dbReference type="RefSeq" id="WP_048478341.1">
    <property type="nucleotide sequence ID" value="NZ_JBIRUD010000021.1"/>
</dbReference>
<accession>A0A0J6XIE5</accession>
<protein>
    <submittedName>
        <fullName evidence="1">Uncharacterized protein</fullName>
    </submittedName>
</protein>
<name>A0A0J6XIE5_9ACTN</name>
<dbReference type="InterPro" id="IPR053842">
    <property type="entry name" value="NikA-like"/>
</dbReference>
<gene>
    <name evidence="1" type="ORF">ACS04_21605</name>
</gene>
<reference evidence="1 2" key="1">
    <citation type="submission" date="2015-06" db="EMBL/GenBank/DDBJ databases">
        <title>Recapitulation of the evolution of biosynthetic gene clusters reveals hidden chemical diversity on bacterial genomes.</title>
        <authorList>
            <person name="Cruz-Morales P."/>
            <person name="Martinez-Guerrero C."/>
            <person name="Morales-Escalante M.A."/>
            <person name="Yanez-Guerra L.A."/>
            <person name="Kopp J.F."/>
            <person name="Feldmann J."/>
            <person name="Ramos-Aboites H.E."/>
            <person name="Barona-Gomez F."/>
        </authorList>
    </citation>
    <scope>NUCLEOTIDE SEQUENCE [LARGE SCALE GENOMIC DNA]</scope>
    <source>
        <strain evidence="1 2">ATCC 31245</strain>
    </source>
</reference>
<dbReference type="PATRIC" id="fig|66430.4.peg.7175"/>
<dbReference type="Pfam" id="PF21983">
    <property type="entry name" value="NikA-like"/>
    <property type="match status" value="1"/>
</dbReference>
<evidence type="ECO:0000313" key="1">
    <source>
        <dbReference type="EMBL" id="KMO95815.1"/>
    </source>
</evidence>
<comment type="caution">
    <text evidence="1">The sequence shown here is derived from an EMBL/GenBank/DDBJ whole genome shotgun (WGS) entry which is preliminary data.</text>
</comment>
<proteinExistence type="predicted"/>
<dbReference type="EMBL" id="LFML01000085">
    <property type="protein sequence ID" value="KMO95815.1"/>
    <property type="molecule type" value="Genomic_DNA"/>
</dbReference>
<organism evidence="1 2">
    <name type="scientific">Streptomyces roseus</name>
    <dbReference type="NCBI Taxonomy" id="66430"/>
    <lineage>
        <taxon>Bacteria</taxon>
        <taxon>Bacillati</taxon>
        <taxon>Actinomycetota</taxon>
        <taxon>Actinomycetes</taxon>
        <taxon>Kitasatosporales</taxon>
        <taxon>Streptomycetaceae</taxon>
        <taxon>Streptomyces</taxon>
    </lineage>
</organism>
<evidence type="ECO:0000313" key="2">
    <source>
        <dbReference type="Proteomes" id="UP000035932"/>
    </source>
</evidence>